<comment type="caution">
    <text evidence="5">The sequence shown here is derived from an EMBL/GenBank/DDBJ whole genome shotgun (WGS) entry which is preliminary data.</text>
</comment>
<dbReference type="Gene3D" id="3.30.420.110">
    <property type="entry name" value="MutS, connector domain"/>
    <property type="match status" value="1"/>
</dbReference>
<dbReference type="PANTHER" id="PTHR11361:SF21">
    <property type="entry name" value="MUTS PROTEIN HOMOLOG 4"/>
    <property type="match status" value="1"/>
</dbReference>
<evidence type="ECO:0000313" key="6">
    <source>
        <dbReference type="Proteomes" id="UP000198211"/>
    </source>
</evidence>
<dbReference type="InterPro" id="IPR036678">
    <property type="entry name" value="MutS_con_dom_sf"/>
</dbReference>
<dbReference type="SUPFAM" id="SSF48334">
    <property type="entry name" value="DNA repair protein MutS, domain III"/>
    <property type="match status" value="1"/>
</dbReference>
<dbReference type="STRING" id="4795.A0A225X3B6"/>
<sequence length="387" mass="43366">MEDTATSRVELSENAAKPRYSVPAPESAEAYAVGTAAVRRNSLPSSRGGSRGSISTEIESRSSFLIAAVAENRAREIGICAIDLVSPYELLLWTVIDSHSYVDTMTLLQAYQPVEILVVETNKARKINDEITKRFSGSNCRVVPLARKYFNQTKGAEDIKRVVANNVDINIGRNYVAMASVACVMKYIEYIQGVYIAEKTMKVVLSPSTRKLLMDQATVSSLELVQSTRGRNDNQSLCKMLNNTQTKAGNRLLRSTILQPPCHLKTIQTRHEVVGIFLDNPAWFFDVLEELREFVDLDRLLGQLVFVPKVITPRVSRIAIGSVIALKHTLECLPKLVSCLETTSVQLDRPCPLLTSIIQRYYSFIRNIKSTRLEANYHDKLARRAIR</sequence>
<dbReference type="SUPFAM" id="SSF53150">
    <property type="entry name" value="DNA repair protein MutS, domain II"/>
    <property type="match status" value="1"/>
</dbReference>
<feature type="domain" description="DNA mismatch repair protein MutS core" evidence="4">
    <location>
        <begin position="217"/>
        <end position="346"/>
    </location>
</feature>
<dbReference type="GO" id="GO:0005634">
    <property type="term" value="C:nucleus"/>
    <property type="evidence" value="ECO:0007669"/>
    <property type="project" value="TreeGrafter"/>
</dbReference>
<dbReference type="GO" id="GO:0006298">
    <property type="term" value="P:mismatch repair"/>
    <property type="evidence" value="ECO:0007669"/>
    <property type="project" value="InterPro"/>
</dbReference>
<evidence type="ECO:0000259" key="4">
    <source>
        <dbReference type="Pfam" id="PF05192"/>
    </source>
</evidence>
<evidence type="ECO:0000256" key="2">
    <source>
        <dbReference type="SAM" id="MobiDB-lite"/>
    </source>
</evidence>
<organism evidence="5 6">
    <name type="scientific">Phytophthora megakarya</name>
    <dbReference type="NCBI Taxonomy" id="4795"/>
    <lineage>
        <taxon>Eukaryota</taxon>
        <taxon>Sar</taxon>
        <taxon>Stramenopiles</taxon>
        <taxon>Oomycota</taxon>
        <taxon>Peronosporomycetes</taxon>
        <taxon>Peronosporales</taxon>
        <taxon>Peronosporaceae</taxon>
        <taxon>Phytophthora</taxon>
    </lineage>
</organism>
<proteinExistence type="inferred from homology"/>
<dbReference type="EMBL" id="NBNE01000015">
    <property type="protein sequence ID" value="OWZ24401.1"/>
    <property type="molecule type" value="Genomic_DNA"/>
</dbReference>
<dbReference type="AlphaFoldDB" id="A0A225X3B6"/>
<accession>A0A225X3B6</accession>
<dbReference type="GO" id="GO:0140664">
    <property type="term" value="F:ATP-dependent DNA damage sensor activity"/>
    <property type="evidence" value="ECO:0007669"/>
    <property type="project" value="InterPro"/>
</dbReference>
<dbReference type="InterPro" id="IPR007696">
    <property type="entry name" value="DNA_mismatch_repair_MutS_core"/>
</dbReference>
<dbReference type="InterPro" id="IPR045076">
    <property type="entry name" value="MutS"/>
</dbReference>
<feature type="region of interest" description="Disordered" evidence="2">
    <location>
        <begin position="1"/>
        <end position="25"/>
    </location>
</feature>
<keyword evidence="6" id="KW-1185">Reference proteome</keyword>
<dbReference type="GO" id="GO:0005524">
    <property type="term" value="F:ATP binding"/>
    <property type="evidence" value="ECO:0007669"/>
    <property type="project" value="InterPro"/>
</dbReference>
<dbReference type="PANTHER" id="PTHR11361">
    <property type="entry name" value="DNA MISMATCH REPAIR PROTEIN MUTS FAMILY MEMBER"/>
    <property type="match status" value="1"/>
</dbReference>
<dbReference type="Proteomes" id="UP000198211">
    <property type="component" value="Unassembled WGS sequence"/>
</dbReference>
<dbReference type="OrthoDB" id="276261at2759"/>
<dbReference type="Pfam" id="PF05188">
    <property type="entry name" value="MutS_II"/>
    <property type="match status" value="1"/>
</dbReference>
<dbReference type="GO" id="GO:0030983">
    <property type="term" value="F:mismatched DNA binding"/>
    <property type="evidence" value="ECO:0007669"/>
    <property type="project" value="InterPro"/>
</dbReference>
<dbReference type="InterPro" id="IPR007860">
    <property type="entry name" value="DNA_mmatch_repair_MutS_con_dom"/>
</dbReference>
<feature type="domain" description="DNA mismatch repair protein MutS connector" evidence="3">
    <location>
        <begin position="65"/>
        <end position="192"/>
    </location>
</feature>
<gene>
    <name evidence="5" type="ORF">PHMEG_000583</name>
</gene>
<dbReference type="Gene3D" id="1.10.1420.10">
    <property type="match status" value="1"/>
</dbReference>
<dbReference type="GO" id="GO:0007131">
    <property type="term" value="P:reciprocal meiotic recombination"/>
    <property type="evidence" value="ECO:0007669"/>
    <property type="project" value="TreeGrafter"/>
</dbReference>
<evidence type="ECO:0000259" key="3">
    <source>
        <dbReference type="Pfam" id="PF05188"/>
    </source>
</evidence>
<comment type="similarity">
    <text evidence="1">Belongs to the DNA mismatch repair MutS family.</text>
</comment>
<protein>
    <submittedName>
        <fullName evidence="5">Uncharacterized protein</fullName>
    </submittedName>
</protein>
<evidence type="ECO:0000256" key="1">
    <source>
        <dbReference type="ARBA" id="ARBA00006271"/>
    </source>
</evidence>
<evidence type="ECO:0000313" key="5">
    <source>
        <dbReference type="EMBL" id="OWZ24401.1"/>
    </source>
</evidence>
<reference evidence="6" key="1">
    <citation type="submission" date="2017-03" db="EMBL/GenBank/DDBJ databases">
        <title>Phytopthora megakarya and P. palmivora, two closely related causual agents of cacao black pod achieved similar genome size and gene model numbers by different mechanisms.</title>
        <authorList>
            <person name="Ali S."/>
            <person name="Shao J."/>
            <person name="Larry D.J."/>
            <person name="Kronmiller B."/>
            <person name="Shen D."/>
            <person name="Strem M.D."/>
            <person name="Melnick R.L."/>
            <person name="Guiltinan M.J."/>
            <person name="Tyler B.M."/>
            <person name="Meinhardt L.W."/>
            <person name="Bailey B.A."/>
        </authorList>
    </citation>
    <scope>NUCLEOTIDE SEQUENCE [LARGE SCALE GENOMIC DNA]</scope>
    <source>
        <strain evidence="6">zdho120</strain>
    </source>
</reference>
<name>A0A225X3B6_9STRA</name>
<dbReference type="InterPro" id="IPR036187">
    <property type="entry name" value="DNA_mismatch_repair_MutS_sf"/>
</dbReference>
<dbReference type="Pfam" id="PF05192">
    <property type="entry name" value="MutS_III"/>
    <property type="match status" value="1"/>
</dbReference>